<evidence type="ECO:0000259" key="3">
    <source>
        <dbReference type="PROSITE" id="PS50042"/>
    </source>
</evidence>
<dbReference type="PANTHER" id="PTHR48105">
    <property type="entry name" value="THIOREDOXIN REDUCTASE 1-RELATED-RELATED"/>
    <property type="match status" value="1"/>
</dbReference>
<evidence type="ECO:0000256" key="1">
    <source>
        <dbReference type="ARBA" id="ARBA00022630"/>
    </source>
</evidence>
<dbReference type="SUPFAM" id="SSF51905">
    <property type="entry name" value="FAD/NAD(P)-binding domain"/>
    <property type="match status" value="1"/>
</dbReference>
<dbReference type="Pfam" id="PF07992">
    <property type="entry name" value="Pyr_redox_2"/>
    <property type="match status" value="1"/>
</dbReference>
<organism evidence="4 5">
    <name type="scientific">Granulicella sibirica</name>
    <dbReference type="NCBI Taxonomy" id="2479048"/>
    <lineage>
        <taxon>Bacteria</taxon>
        <taxon>Pseudomonadati</taxon>
        <taxon>Acidobacteriota</taxon>
        <taxon>Terriglobia</taxon>
        <taxon>Terriglobales</taxon>
        <taxon>Acidobacteriaceae</taxon>
        <taxon>Granulicella</taxon>
    </lineage>
</organism>
<keyword evidence="1" id="KW-0285">Flavoprotein</keyword>
<accession>A0A4Q0SZC3</accession>
<sequence length="548" mass="59417">MICASELEKYSVFACLLASQRERIASVAAEVIVNENEWIIRQGESPSFFVLLEGTVQCEKEYGGTATLCLQHVPGDFFGEAEILLDSVAIASLQAHSRCRLLRLDPIQFKDMLSSSRRCNDLVVEVMTERLKFIREHMQSNDQFRVEVTGSSDDPGCREVRTFLSQNHIGYRWRDHGPKSATEDGCGGSSLIVDGVISVGCPLTARKAADALGIKTRPSDKCYDLVIVGGGPAGLAAAVSGASEGLRVLLVEKDGIGGQAACSTRIENYPGFPSGISGNDLGSRALKQAIQFGADIIMTRRVCDLYPMANGYCLELDGAERVETQVVLIATGVQWRRLEAEGVESLIGRGVLYGASRTEGRAALGKNVFIVGGGNSAGQAAMFFSEYAATVTLLVRGAAIEETMSTYLMEQIQRRSNIIVEPSTEVVKAEGGEHLESIYTCSNGVIRKRLADALFVMIGAVAHSDWLSKDIQRDQSGFILTGEDVRKPFGKRAPVGLETSMEGVFCAGDIRFRSVKRVSASVGEGSMAISYIHQYLSRKQVYENRMAS</sequence>
<dbReference type="Gene3D" id="2.60.120.10">
    <property type="entry name" value="Jelly Rolls"/>
    <property type="match status" value="1"/>
</dbReference>
<dbReference type="PRINTS" id="PR00368">
    <property type="entry name" value="FADPNR"/>
</dbReference>
<dbReference type="InterPro" id="IPR023753">
    <property type="entry name" value="FAD/NAD-binding_dom"/>
</dbReference>
<keyword evidence="2" id="KW-0560">Oxidoreductase</keyword>
<gene>
    <name evidence="4" type="ORF">GRAN_4474</name>
</gene>
<dbReference type="AlphaFoldDB" id="A0A4Q0SZC3"/>
<dbReference type="GO" id="GO:0016491">
    <property type="term" value="F:oxidoreductase activity"/>
    <property type="evidence" value="ECO:0007669"/>
    <property type="project" value="UniProtKB-KW"/>
</dbReference>
<keyword evidence="5" id="KW-1185">Reference proteome</keyword>
<dbReference type="InterPro" id="IPR000595">
    <property type="entry name" value="cNMP-bd_dom"/>
</dbReference>
<dbReference type="Proteomes" id="UP000289437">
    <property type="component" value="Unassembled WGS sequence"/>
</dbReference>
<dbReference type="PRINTS" id="PR00469">
    <property type="entry name" value="PNDRDTASEII"/>
</dbReference>
<feature type="domain" description="Cyclic nucleotide-binding" evidence="3">
    <location>
        <begin position="12"/>
        <end position="113"/>
    </location>
</feature>
<dbReference type="PROSITE" id="PS50042">
    <property type="entry name" value="CNMP_BINDING_3"/>
    <property type="match status" value="1"/>
</dbReference>
<dbReference type="InterPro" id="IPR050097">
    <property type="entry name" value="Ferredoxin-NADP_redctase_2"/>
</dbReference>
<dbReference type="SMART" id="SM00100">
    <property type="entry name" value="cNMP"/>
    <property type="match status" value="1"/>
</dbReference>
<evidence type="ECO:0000313" key="5">
    <source>
        <dbReference type="Proteomes" id="UP000289437"/>
    </source>
</evidence>
<evidence type="ECO:0000256" key="2">
    <source>
        <dbReference type="ARBA" id="ARBA00023002"/>
    </source>
</evidence>
<evidence type="ECO:0000313" key="4">
    <source>
        <dbReference type="EMBL" id="RXH55370.1"/>
    </source>
</evidence>
<reference evidence="4 5" key="1">
    <citation type="submission" date="2018-11" db="EMBL/GenBank/DDBJ databases">
        <authorList>
            <person name="Mardanov A.V."/>
            <person name="Ravin N.V."/>
            <person name="Dedysh S.N."/>
        </authorList>
    </citation>
    <scope>NUCLEOTIDE SEQUENCE [LARGE SCALE GENOMIC DNA]</scope>
    <source>
        <strain evidence="4 5">AF10</strain>
    </source>
</reference>
<name>A0A4Q0SZC3_9BACT</name>
<dbReference type="Gene3D" id="3.50.50.60">
    <property type="entry name" value="FAD/NAD(P)-binding domain"/>
    <property type="match status" value="2"/>
</dbReference>
<dbReference type="InterPro" id="IPR036188">
    <property type="entry name" value="FAD/NAD-bd_sf"/>
</dbReference>
<dbReference type="InterPro" id="IPR018490">
    <property type="entry name" value="cNMP-bd_dom_sf"/>
</dbReference>
<protein>
    <submittedName>
        <fullName evidence="4">Thioredoxin reductase</fullName>
    </submittedName>
</protein>
<comment type="caution">
    <text evidence="4">The sequence shown here is derived from an EMBL/GenBank/DDBJ whole genome shotgun (WGS) entry which is preliminary data.</text>
</comment>
<dbReference type="OrthoDB" id="109585at2"/>
<proteinExistence type="predicted"/>
<reference evidence="5" key="2">
    <citation type="submission" date="2019-02" db="EMBL/GenBank/DDBJ databases">
        <title>Granulicella sibirica sp. nov., a psychrotolerant acidobacterium isolated from an organic soil layer in forested tundra, West Siberia.</title>
        <authorList>
            <person name="Oshkin I.Y."/>
            <person name="Kulichevskaya I.S."/>
            <person name="Rijpstra W.I.C."/>
            <person name="Sinninghe Damste J.S."/>
            <person name="Rakitin A.L."/>
            <person name="Ravin N.V."/>
            <person name="Dedysh S.N."/>
        </authorList>
    </citation>
    <scope>NUCLEOTIDE SEQUENCE [LARGE SCALE GENOMIC DNA]</scope>
    <source>
        <strain evidence="5">AF10</strain>
    </source>
</reference>
<dbReference type="EMBL" id="RDSM01000003">
    <property type="protein sequence ID" value="RXH55370.1"/>
    <property type="molecule type" value="Genomic_DNA"/>
</dbReference>
<dbReference type="Pfam" id="PF00027">
    <property type="entry name" value="cNMP_binding"/>
    <property type="match status" value="1"/>
</dbReference>
<dbReference type="SUPFAM" id="SSF51206">
    <property type="entry name" value="cAMP-binding domain-like"/>
    <property type="match status" value="1"/>
</dbReference>
<dbReference type="InterPro" id="IPR014710">
    <property type="entry name" value="RmlC-like_jellyroll"/>
</dbReference>
<dbReference type="CDD" id="cd00038">
    <property type="entry name" value="CAP_ED"/>
    <property type="match status" value="1"/>
</dbReference>